<dbReference type="SUPFAM" id="SSF160272">
    <property type="entry name" value="Shew3726-like"/>
    <property type="match status" value="1"/>
</dbReference>
<dbReference type="EMBL" id="LNJU01000004">
    <property type="protein sequence ID" value="KWZ58119.1"/>
    <property type="molecule type" value="Genomic_DNA"/>
</dbReference>
<reference evidence="1 2" key="1">
    <citation type="submission" date="2015-11" db="EMBL/GenBank/DDBJ databases">
        <authorList>
            <person name="Sahl J."/>
            <person name="Wagner D."/>
            <person name="Keim P."/>
        </authorList>
    </citation>
    <scope>NUCLEOTIDE SEQUENCE [LARGE SCALE GENOMIC DNA]</scope>
    <source>
        <strain evidence="1 2">MSMB1157</strain>
    </source>
</reference>
<protein>
    <recommendedName>
        <fullName evidence="3">DUF1488 domain-containing protein</fullName>
    </recommendedName>
</protein>
<accession>A0AA40R819</accession>
<proteinExistence type="predicted"/>
<dbReference type="Pfam" id="PF07369">
    <property type="entry name" value="DUF1488"/>
    <property type="match status" value="1"/>
</dbReference>
<name>A0AA40R819_9BURK</name>
<evidence type="ECO:0008006" key="3">
    <source>
        <dbReference type="Google" id="ProtNLM"/>
    </source>
</evidence>
<dbReference type="Gene3D" id="3.30.160.140">
    <property type="entry name" value="Shew3726-like"/>
    <property type="match status" value="1"/>
</dbReference>
<dbReference type="InterPro" id="IPR009962">
    <property type="entry name" value="DUF1488"/>
</dbReference>
<comment type="caution">
    <text evidence="1">The sequence shown here is derived from an EMBL/GenBank/DDBJ whole genome shotgun (WGS) entry which is preliminary data.</text>
</comment>
<dbReference type="AlphaFoldDB" id="A0AA40R819"/>
<sequence length="71" mass="7725">MRISFPADPPAYCGPDLVLTFPAFVEGGRVRCAITAEALEDHFGAASPRDMLEAIGRRPVLLHSGVFRFHA</sequence>
<organism evidence="1 2">
    <name type="scientific">Burkholderia ubonensis</name>
    <dbReference type="NCBI Taxonomy" id="101571"/>
    <lineage>
        <taxon>Bacteria</taxon>
        <taxon>Pseudomonadati</taxon>
        <taxon>Pseudomonadota</taxon>
        <taxon>Betaproteobacteria</taxon>
        <taxon>Burkholderiales</taxon>
        <taxon>Burkholderiaceae</taxon>
        <taxon>Burkholderia</taxon>
        <taxon>Burkholderia cepacia complex</taxon>
    </lineage>
</organism>
<gene>
    <name evidence="1" type="ORF">WK57_22115</name>
</gene>
<evidence type="ECO:0000313" key="1">
    <source>
        <dbReference type="EMBL" id="KWZ58119.1"/>
    </source>
</evidence>
<dbReference type="RefSeq" id="WP_060970036.1">
    <property type="nucleotide sequence ID" value="NZ_LNJU01000004.1"/>
</dbReference>
<dbReference type="Proteomes" id="UP000070119">
    <property type="component" value="Unassembled WGS sequence"/>
</dbReference>
<evidence type="ECO:0000313" key="2">
    <source>
        <dbReference type="Proteomes" id="UP000070119"/>
    </source>
</evidence>
<dbReference type="InterPro" id="IPR036692">
    <property type="entry name" value="Shew3726-like_sf"/>
</dbReference>